<evidence type="ECO:0000313" key="2">
    <source>
        <dbReference type="Proteomes" id="UP000297245"/>
    </source>
</evidence>
<organism evidence="1 2">
    <name type="scientific">Dendrothele bispora (strain CBS 962.96)</name>
    <dbReference type="NCBI Taxonomy" id="1314807"/>
    <lineage>
        <taxon>Eukaryota</taxon>
        <taxon>Fungi</taxon>
        <taxon>Dikarya</taxon>
        <taxon>Basidiomycota</taxon>
        <taxon>Agaricomycotina</taxon>
        <taxon>Agaricomycetes</taxon>
        <taxon>Agaricomycetidae</taxon>
        <taxon>Agaricales</taxon>
        <taxon>Agaricales incertae sedis</taxon>
        <taxon>Dendrothele</taxon>
    </lineage>
</organism>
<dbReference type="EMBL" id="ML180035">
    <property type="protein sequence ID" value="THU79365.1"/>
    <property type="molecule type" value="Genomic_DNA"/>
</dbReference>
<protein>
    <submittedName>
        <fullName evidence="1">Uncharacterized protein</fullName>
    </submittedName>
</protein>
<evidence type="ECO:0000313" key="1">
    <source>
        <dbReference type="EMBL" id="THU79365.1"/>
    </source>
</evidence>
<keyword evidence="2" id="KW-1185">Reference proteome</keyword>
<dbReference type="Proteomes" id="UP000297245">
    <property type="component" value="Unassembled WGS sequence"/>
</dbReference>
<sequence length="136" mass="16064">MLVTYRVKYSHQSLEIAIQSELSEKELPMRNRPRRRHNANFHLWMNVHIGSAFYLTESFIRIARHVLLLIRPNNLARKVVPQLALPTLLHPPQHFCFHYSVSCLLTRVKVIWLSGSRFIPNDKAIELIVFLSRYHP</sequence>
<name>A0A4V4HBG5_DENBC</name>
<accession>A0A4V4HBG5</accession>
<reference evidence="1 2" key="1">
    <citation type="journal article" date="2019" name="Nat. Ecol. Evol.">
        <title>Megaphylogeny resolves global patterns of mushroom evolution.</title>
        <authorList>
            <person name="Varga T."/>
            <person name="Krizsan K."/>
            <person name="Foldi C."/>
            <person name="Dima B."/>
            <person name="Sanchez-Garcia M."/>
            <person name="Sanchez-Ramirez S."/>
            <person name="Szollosi G.J."/>
            <person name="Szarkandi J.G."/>
            <person name="Papp V."/>
            <person name="Albert L."/>
            <person name="Andreopoulos W."/>
            <person name="Angelini C."/>
            <person name="Antonin V."/>
            <person name="Barry K.W."/>
            <person name="Bougher N.L."/>
            <person name="Buchanan P."/>
            <person name="Buyck B."/>
            <person name="Bense V."/>
            <person name="Catcheside P."/>
            <person name="Chovatia M."/>
            <person name="Cooper J."/>
            <person name="Damon W."/>
            <person name="Desjardin D."/>
            <person name="Finy P."/>
            <person name="Geml J."/>
            <person name="Haridas S."/>
            <person name="Hughes K."/>
            <person name="Justo A."/>
            <person name="Karasinski D."/>
            <person name="Kautmanova I."/>
            <person name="Kiss B."/>
            <person name="Kocsube S."/>
            <person name="Kotiranta H."/>
            <person name="LaButti K.M."/>
            <person name="Lechner B.E."/>
            <person name="Liimatainen K."/>
            <person name="Lipzen A."/>
            <person name="Lukacs Z."/>
            <person name="Mihaltcheva S."/>
            <person name="Morgado L.N."/>
            <person name="Niskanen T."/>
            <person name="Noordeloos M.E."/>
            <person name="Ohm R.A."/>
            <person name="Ortiz-Santana B."/>
            <person name="Ovrebo C."/>
            <person name="Racz N."/>
            <person name="Riley R."/>
            <person name="Savchenko A."/>
            <person name="Shiryaev A."/>
            <person name="Soop K."/>
            <person name="Spirin V."/>
            <person name="Szebenyi C."/>
            <person name="Tomsovsky M."/>
            <person name="Tulloss R.E."/>
            <person name="Uehling J."/>
            <person name="Grigoriev I.V."/>
            <person name="Vagvolgyi C."/>
            <person name="Papp T."/>
            <person name="Martin F.M."/>
            <person name="Miettinen O."/>
            <person name="Hibbett D.S."/>
            <person name="Nagy L.G."/>
        </authorList>
    </citation>
    <scope>NUCLEOTIDE SEQUENCE [LARGE SCALE GENOMIC DNA]</scope>
    <source>
        <strain evidence="1 2">CBS 962.96</strain>
    </source>
</reference>
<gene>
    <name evidence="1" type="ORF">K435DRAFT_27471</name>
</gene>
<dbReference type="AlphaFoldDB" id="A0A4V4HBG5"/>
<proteinExistence type="predicted"/>